<feature type="domain" description="N-acetyltransferase" evidence="3">
    <location>
        <begin position="17"/>
        <end position="187"/>
    </location>
</feature>
<dbReference type="Proteomes" id="UP000600365">
    <property type="component" value="Unassembled WGS sequence"/>
</dbReference>
<evidence type="ECO:0000313" key="5">
    <source>
        <dbReference type="Proteomes" id="UP000600365"/>
    </source>
</evidence>
<dbReference type="CDD" id="cd04301">
    <property type="entry name" value="NAT_SF"/>
    <property type="match status" value="1"/>
</dbReference>
<evidence type="ECO:0000313" key="4">
    <source>
        <dbReference type="EMBL" id="GGN85751.1"/>
    </source>
</evidence>
<protein>
    <submittedName>
        <fullName evidence="4">N-acetyltransferase</fullName>
    </submittedName>
</protein>
<dbReference type="InterPro" id="IPR050832">
    <property type="entry name" value="Bact_Acetyltransf"/>
</dbReference>
<dbReference type="EMBL" id="BMMM01000018">
    <property type="protein sequence ID" value="GGN85751.1"/>
    <property type="molecule type" value="Genomic_DNA"/>
</dbReference>
<comment type="caution">
    <text evidence="4">The sequence shown here is derived from an EMBL/GenBank/DDBJ whole genome shotgun (WGS) entry which is preliminary data.</text>
</comment>
<dbReference type="GO" id="GO:0016747">
    <property type="term" value="F:acyltransferase activity, transferring groups other than amino-acyl groups"/>
    <property type="evidence" value="ECO:0007669"/>
    <property type="project" value="InterPro"/>
</dbReference>
<dbReference type="PANTHER" id="PTHR43877">
    <property type="entry name" value="AMINOALKYLPHOSPHONATE N-ACETYLTRANSFERASE-RELATED-RELATED"/>
    <property type="match status" value="1"/>
</dbReference>
<dbReference type="PANTHER" id="PTHR43877:SF2">
    <property type="entry name" value="AMINOALKYLPHOSPHONATE N-ACETYLTRANSFERASE-RELATED"/>
    <property type="match status" value="1"/>
</dbReference>
<dbReference type="Pfam" id="PF00583">
    <property type="entry name" value="Acetyltransf_1"/>
    <property type="match status" value="1"/>
</dbReference>
<accession>A0A917YCH8</accession>
<dbReference type="Gene3D" id="3.40.630.30">
    <property type="match status" value="1"/>
</dbReference>
<keyword evidence="1" id="KW-0808">Transferase</keyword>
<dbReference type="InterPro" id="IPR000182">
    <property type="entry name" value="GNAT_dom"/>
</dbReference>
<evidence type="ECO:0000256" key="2">
    <source>
        <dbReference type="ARBA" id="ARBA00023315"/>
    </source>
</evidence>
<dbReference type="PROSITE" id="PS51186">
    <property type="entry name" value="GNAT"/>
    <property type="match status" value="1"/>
</dbReference>
<organism evidence="4 5">
    <name type="scientific">Streptomyces albiflavescens</name>
    <dbReference type="NCBI Taxonomy" id="1623582"/>
    <lineage>
        <taxon>Bacteria</taxon>
        <taxon>Bacillati</taxon>
        <taxon>Actinomycetota</taxon>
        <taxon>Actinomycetes</taxon>
        <taxon>Kitasatosporales</taxon>
        <taxon>Streptomycetaceae</taxon>
        <taxon>Streptomyces</taxon>
    </lineage>
</organism>
<evidence type="ECO:0000256" key="1">
    <source>
        <dbReference type="ARBA" id="ARBA00022679"/>
    </source>
</evidence>
<sequence length="187" mass="20538">MTMELCTKPRPEPTTAVDFRLDPELTAGLLDELTRLWTDVSNTGGAVGFPGRVTYDEVRPETDRYARTVAEGRHRLLAGFDGAGRLRATAFLGFNTHRLQDHFAWVTTVMVDPALQGGGHGRALLAAVEEHARALGLEALKLTCRGGTGLEHFYASCGYQEVGRVPGGLRVSADDYRDDIMMWLPLH</sequence>
<keyword evidence="2" id="KW-0012">Acyltransferase</keyword>
<keyword evidence="5" id="KW-1185">Reference proteome</keyword>
<dbReference type="InterPro" id="IPR016181">
    <property type="entry name" value="Acyl_CoA_acyltransferase"/>
</dbReference>
<evidence type="ECO:0000259" key="3">
    <source>
        <dbReference type="PROSITE" id="PS51186"/>
    </source>
</evidence>
<name>A0A917YCH8_9ACTN</name>
<proteinExistence type="predicted"/>
<dbReference type="SUPFAM" id="SSF55729">
    <property type="entry name" value="Acyl-CoA N-acyltransferases (Nat)"/>
    <property type="match status" value="1"/>
</dbReference>
<dbReference type="AlphaFoldDB" id="A0A917YCH8"/>
<gene>
    <name evidence="4" type="ORF">GCM10011579_076900</name>
</gene>
<reference evidence="4 5" key="1">
    <citation type="journal article" date="2014" name="Int. J. Syst. Evol. Microbiol.">
        <title>Complete genome sequence of Corynebacterium casei LMG S-19264T (=DSM 44701T), isolated from a smear-ripened cheese.</title>
        <authorList>
            <consortium name="US DOE Joint Genome Institute (JGI-PGF)"/>
            <person name="Walter F."/>
            <person name="Albersmeier A."/>
            <person name="Kalinowski J."/>
            <person name="Ruckert C."/>
        </authorList>
    </citation>
    <scope>NUCLEOTIDE SEQUENCE [LARGE SCALE GENOMIC DNA]</scope>
    <source>
        <strain evidence="4 5">CGMCC 4.7111</strain>
    </source>
</reference>